<reference evidence="1" key="1">
    <citation type="submission" date="2023-03" db="EMBL/GenBank/DDBJ databases">
        <title>Massive genome expansion in bonnet fungi (Mycena s.s.) driven by repeated elements and novel gene families across ecological guilds.</title>
        <authorList>
            <consortium name="Lawrence Berkeley National Laboratory"/>
            <person name="Harder C.B."/>
            <person name="Miyauchi S."/>
            <person name="Viragh M."/>
            <person name="Kuo A."/>
            <person name="Thoen E."/>
            <person name="Andreopoulos B."/>
            <person name="Lu D."/>
            <person name="Skrede I."/>
            <person name="Drula E."/>
            <person name="Henrissat B."/>
            <person name="Morin E."/>
            <person name="Kohler A."/>
            <person name="Barry K."/>
            <person name="LaButti K."/>
            <person name="Morin E."/>
            <person name="Salamov A."/>
            <person name="Lipzen A."/>
            <person name="Mereny Z."/>
            <person name="Hegedus B."/>
            <person name="Baldrian P."/>
            <person name="Stursova M."/>
            <person name="Weitz H."/>
            <person name="Taylor A."/>
            <person name="Grigoriev I.V."/>
            <person name="Nagy L.G."/>
            <person name="Martin F."/>
            <person name="Kauserud H."/>
        </authorList>
    </citation>
    <scope>NUCLEOTIDE SEQUENCE</scope>
    <source>
        <strain evidence="1">CBHHK188m</strain>
    </source>
</reference>
<proteinExistence type="predicted"/>
<comment type="caution">
    <text evidence="1">The sequence shown here is derived from an EMBL/GenBank/DDBJ whole genome shotgun (WGS) entry which is preliminary data.</text>
</comment>
<keyword evidence="2" id="KW-1185">Reference proteome</keyword>
<accession>A0AAD7P084</accession>
<feature type="non-terminal residue" evidence="1">
    <location>
        <position position="1"/>
    </location>
</feature>
<evidence type="ECO:0000313" key="1">
    <source>
        <dbReference type="EMBL" id="KAJ7782374.1"/>
    </source>
</evidence>
<evidence type="ECO:0000313" key="2">
    <source>
        <dbReference type="Proteomes" id="UP001215280"/>
    </source>
</evidence>
<gene>
    <name evidence="1" type="ORF">DFH07DRAFT_728213</name>
</gene>
<dbReference type="Proteomes" id="UP001215280">
    <property type="component" value="Unassembled WGS sequence"/>
</dbReference>
<dbReference type="EMBL" id="JARJLG010000003">
    <property type="protein sequence ID" value="KAJ7782374.1"/>
    <property type="molecule type" value="Genomic_DNA"/>
</dbReference>
<dbReference type="AlphaFoldDB" id="A0AAD7P084"/>
<protein>
    <submittedName>
        <fullName evidence="1">Uncharacterized protein</fullName>
    </submittedName>
</protein>
<name>A0AAD7P084_9AGAR</name>
<organism evidence="1 2">
    <name type="scientific">Mycena maculata</name>
    <dbReference type="NCBI Taxonomy" id="230809"/>
    <lineage>
        <taxon>Eukaryota</taxon>
        <taxon>Fungi</taxon>
        <taxon>Dikarya</taxon>
        <taxon>Basidiomycota</taxon>
        <taxon>Agaricomycotina</taxon>
        <taxon>Agaricomycetes</taxon>
        <taxon>Agaricomycetidae</taxon>
        <taxon>Agaricales</taxon>
        <taxon>Marasmiineae</taxon>
        <taxon>Mycenaceae</taxon>
        <taxon>Mycena</taxon>
    </lineage>
</organism>
<sequence>TDSVDQRVTAFEEFDLRPLRGRSKTRWNRLLLAAPEAWPSKIRSWVDILREASPPTDNNLNISPLAPQADGMPRPLYYSVIQALCEIKLVDKRVYRLPAWSARVKICDFPRTCEEISAPAKYVLWTDPLIQDLCGKNRLQELLAVQLQKWVPQDIVSSWPPRPNLITSWNRRLLSVQPSPHVTKPLLLVLQLYPELIPRVSYPQGVFFILGQPIFVNTWYKYLGAALHSLGFKVVVRPQSLYNDIMQYISTWSRGSNGLSHISDWGLRIILEQTLDYRALKKQVNEFAYSDKPHVATTPDYCPQCSTLPANKRCVQRIEVVDQPYDPDLIGSGISMAPPDECMPKIKFDKSGKLKEPRPILTPDDPRLTLTILQADPERIKRCGRHLLLFVNPDTKEIMDFYLYHAFSDDAWQKLLSHHEELSKVKPLTRGAQFDSYSGGTMILYGPRTAAGGAPADAMQYYAGMTAKTEQGLCALFHHAEDMLIMHETARAVCPEFIRRQTEVTRRLGEFGLTLYRCYNYTSPIHVDPDKHHLSLCCQIIAQCKKKRYEYAFVRLRWRIAIQPLTNSLW</sequence>